<keyword evidence="11" id="KW-0067">ATP-binding</keyword>
<evidence type="ECO:0000256" key="3">
    <source>
        <dbReference type="ARBA" id="ARBA00004496"/>
    </source>
</evidence>
<evidence type="ECO:0000256" key="11">
    <source>
        <dbReference type="ARBA" id="ARBA00022840"/>
    </source>
</evidence>
<comment type="subcellular location">
    <subcellularLocation>
        <location evidence="3">Cytoplasm</location>
    </subcellularLocation>
    <subcellularLocation>
        <location evidence="2">Membrane</location>
        <topology evidence="2">Peripheral membrane protein</topology>
    </subcellularLocation>
</comment>
<dbReference type="SUPFAM" id="SSF52058">
    <property type="entry name" value="L domain-like"/>
    <property type="match status" value="1"/>
</dbReference>
<reference evidence="17 18" key="1">
    <citation type="submission" date="2024-05" db="EMBL/GenBank/DDBJ databases">
        <title>De novo assembly of an allotetraploid wild potato.</title>
        <authorList>
            <person name="Hosaka A.J."/>
        </authorList>
    </citation>
    <scope>NUCLEOTIDE SEQUENCE [LARGE SCALE GENOMIC DNA]</scope>
    <source>
        <tissue evidence="17">Young leaves</tissue>
    </source>
</reference>
<dbReference type="Gene3D" id="1.10.8.430">
    <property type="entry name" value="Helical domain of apoptotic protease-activating factors"/>
    <property type="match status" value="1"/>
</dbReference>
<keyword evidence="9" id="KW-0547">Nucleotide-binding</keyword>
<evidence type="ECO:0000256" key="10">
    <source>
        <dbReference type="ARBA" id="ARBA00022821"/>
    </source>
</evidence>
<dbReference type="InterPro" id="IPR032675">
    <property type="entry name" value="LRR_dom_sf"/>
</dbReference>
<dbReference type="InterPro" id="IPR027417">
    <property type="entry name" value="P-loop_NTPase"/>
</dbReference>
<feature type="domain" description="Disease resistance protein winged helix" evidence="16">
    <location>
        <begin position="406"/>
        <end position="475"/>
    </location>
</feature>
<dbReference type="GO" id="GO:0009626">
    <property type="term" value="P:plant-type hypersensitive response"/>
    <property type="evidence" value="ECO:0007669"/>
    <property type="project" value="UniProtKB-KW"/>
</dbReference>
<evidence type="ECO:0000256" key="5">
    <source>
        <dbReference type="ARBA" id="ARBA00022490"/>
    </source>
</evidence>
<organism evidence="17 18">
    <name type="scientific">Solanum stoloniferum</name>
    <dbReference type="NCBI Taxonomy" id="62892"/>
    <lineage>
        <taxon>Eukaryota</taxon>
        <taxon>Viridiplantae</taxon>
        <taxon>Streptophyta</taxon>
        <taxon>Embryophyta</taxon>
        <taxon>Tracheophyta</taxon>
        <taxon>Spermatophyta</taxon>
        <taxon>Magnoliopsida</taxon>
        <taxon>eudicotyledons</taxon>
        <taxon>Gunneridae</taxon>
        <taxon>Pentapetalae</taxon>
        <taxon>asterids</taxon>
        <taxon>lamiids</taxon>
        <taxon>Solanales</taxon>
        <taxon>Solanaceae</taxon>
        <taxon>Solanoideae</taxon>
        <taxon>Solaneae</taxon>
        <taxon>Solanum</taxon>
    </lineage>
</organism>
<gene>
    <name evidence="17" type="ORF">AABB24_038163</name>
</gene>
<evidence type="ECO:0000256" key="8">
    <source>
        <dbReference type="ARBA" id="ARBA00022737"/>
    </source>
</evidence>
<dbReference type="Proteomes" id="UP001627284">
    <property type="component" value="Unassembled WGS sequence"/>
</dbReference>
<keyword evidence="18" id="KW-1185">Reference proteome</keyword>
<protein>
    <recommendedName>
        <fullName evidence="19">NB-ARC domain-containing protein</fullName>
    </recommendedName>
</protein>
<keyword evidence="5" id="KW-0963">Cytoplasm</keyword>
<evidence type="ECO:0000256" key="2">
    <source>
        <dbReference type="ARBA" id="ARBA00004170"/>
    </source>
</evidence>
<evidence type="ECO:0000259" key="15">
    <source>
        <dbReference type="Pfam" id="PF18052"/>
    </source>
</evidence>
<keyword evidence="8" id="KW-0677">Repeat</keyword>
<evidence type="ECO:0000259" key="16">
    <source>
        <dbReference type="Pfam" id="PF23559"/>
    </source>
</evidence>
<evidence type="ECO:0000256" key="1">
    <source>
        <dbReference type="ARBA" id="ARBA00002074"/>
    </source>
</evidence>
<keyword evidence="12" id="KW-0175">Coiled coil</keyword>
<dbReference type="PRINTS" id="PR00364">
    <property type="entry name" value="DISEASERSIST"/>
</dbReference>
<feature type="domain" description="NB-ARC" evidence="14">
    <location>
        <begin position="154"/>
        <end position="323"/>
    </location>
</feature>
<dbReference type="CDD" id="cd14798">
    <property type="entry name" value="RX-CC_like"/>
    <property type="match status" value="1"/>
</dbReference>
<keyword evidence="7" id="KW-0381">Hypersensitive response</keyword>
<comment type="function">
    <text evidence="1">Confers resistance to late blight (Phytophthora infestans) races carrying the avirulence gene Avr1. Resistance proteins guard the plant against pathogens that contain an appropriate avirulence protein via an indirect interaction with this avirulence protein. That triggers a defense system including the hypersensitive response, which restricts the pathogen growth.</text>
</comment>
<dbReference type="SUPFAM" id="SSF52540">
    <property type="entry name" value="P-loop containing nucleoside triphosphate hydrolases"/>
    <property type="match status" value="1"/>
</dbReference>
<dbReference type="InterPro" id="IPR038005">
    <property type="entry name" value="RX-like_CC"/>
</dbReference>
<dbReference type="GO" id="GO:0005737">
    <property type="term" value="C:cytoplasm"/>
    <property type="evidence" value="ECO:0007669"/>
    <property type="project" value="UniProtKB-SubCell"/>
</dbReference>
<evidence type="ECO:0000256" key="6">
    <source>
        <dbReference type="ARBA" id="ARBA00022614"/>
    </source>
</evidence>
<dbReference type="PANTHER" id="PTHR23155:SF1152">
    <property type="entry name" value="AAA+ ATPASE DOMAIN-CONTAINING PROTEIN"/>
    <property type="match status" value="1"/>
</dbReference>
<accession>A0ABD2QWP0</accession>
<dbReference type="FunFam" id="1.10.10.10:FF:000322">
    <property type="entry name" value="Probable disease resistance protein At1g63360"/>
    <property type="match status" value="1"/>
</dbReference>
<dbReference type="EMBL" id="JBJKTR010000023">
    <property type="protein sequence ID" value="KAL3323854.1"/>
    <property type="molecule type" value="Genomic_DNA"/>
</dbReference>
<proteinExistence type="inferred from homology"/>
<evidence type="ECO:0000259" key="14">
    <source>
        <dbReference type="Pfam" id="PF00931"/>
    </source>
</evidence>
<dbReference type="InterPro" id="IPR058922">
    <property type="entry name" value="WHD_DRP"/>
</dbReference>
<dbReference type="Gene3D" id="3.40.50.300">
    <property type="entry name" value="P-loop containing nucleotide triphosphate hydrolases"/>
    <property type="match status" value="1"/>
</dbReference>
<evidence type="ECO:0000256" key="13">
    <source>
        <dbReference type="ARBA" id="ARBA00023136"/>
    </source>
</evidence>
<dbReference type="InterPro" id="IPR041118">
    <property type="entry name" value="Rx_N"/>
</dbReference>
<dbReference type="Pfam" id="PF18052">
    <property type="entry name" value="Rx_N"/>
    <property type="match status" value="1"/>
</dbReference>
<dbReference type="InterPro" id="IPR042197">
    <property type="entry name" value="Apaf_helical"/>
</dbReference>
<evidence type="ECO:0000256" key="12">
    <source>
        <dbReference type="ARBA" id="ARBA00023054"/>
    </source>
</evidence>
<comment type="caution">
    <text evidence="17">The sequence shown here is derived from an EMBL/GenBank/DDBJ whole genome shotgun (WGS) entry which is preliminary data.</text>
</comment>
<evidence type="ECO:0000313" key="17">
    <source>
        <dbReference type="EMBL" id="KAL3323855.1"/>
    </source>
</evidence>
<dbReference type="Pfam" id="PF00931">
    <property type="entry name" value="NB-ARC"/>
    <property type="match status" value="1"/>
</dbReference>
<dbReference type="EMBL" id="JBJKTR010000023">
    <property type="protein sequence ID" value="KAL3323855.1"/>
    <property type="molecule type" value="Genomic_DNA"/>
</dbReference>
<dbReference type="InterPro" id="IPR002182">
    <property type="entry name" value="NB-ARC"/>
</dbReference>
<keyword evidence="6" id="KW-0433">Leucine-rich repeat</keyword>
<evidence type="ECO:0000256" key="7">
    <source>
        <dbReference type="ARBA" id="ARBA00022667"/>
    </source>
</evidence>
<dbReference type="InterPro" id="IPR036388">
    <property type="entry name" value="WH-like_DNA-bd_sf"/>
</dbReference>
<evidence type="ECO:0008006" key="19">
    <source>
        <dbReference type="Google" id="ProtNLM"/>
    </source>
</evidence>
<dbReference type="Gene3D" id="1.20.5.4130">
    <property type="match status" value="1"/>
</dbReference>
<name>A0ABD2QWP0_9SOLN</name>
<dbReference type="InterPro" id="IPR044974">
    <property type="entry name" value="Disease_R_plants"/>
</dbReference>
<dbReference type="AlphaFoldDB" id="A0ABD2QWP0"/>
<dbReference type="FunFam" id="3.40.50.300:FF:001091">
    <property type="entry name" value="Probable disease resistance protein At1g61300"/>
    <property type="match status" value="1"/>
</dbReference>
<feature type="domain" description="Disease resistance N-terminal" evidence="15">
    <location>
        <begin position="5"/>
        <end position="95"/>
    </location>
</feature>
<keyword evidence="13" id="KW-0472">Membrane</keyword>
<keyword evidence="10" id="KW-0611">Plant defense</keyword>
<sequence>MAYAAISSLIYTLNQLLKPNQSLVFPCCTQQHLESLCQNLSALQDFLDDTTTNDIETLKVVEKRIRNVVYKAEDRVDSSLRNIILKDHENKRQKACRSFYEELLKVEQQVYFLNKEVMLIEFNKHGSKSAELARISSSLEKSTIEENTIVGMEDDFNTTLDRLTTQTDELTVIPIFGMGGIGKTTLARKVYDDSYIRSRFDKQAWVTISQEYNERQMLLELVSSITGSKQETSDDELMEIVYRGLKGRRFLIVIDDIWSTEAWDQMQRIFPNDDNRSRILLTTRLKYVADYVSCPDFPPHSKSFLSPDDSWNLFTEKLFKKDQCPPLLVEIGKHIVQQCQGLPLSIVVVAGLLVKMDPTHDNWKKVEENLNSFFGTVSERCQSILSLSYNYLPQYLKACFLYVGGFPEDTEINVSQLIKLWIAEQFVKARKDKRLEVVAEEYLQELIDRSLILAGKQRANERMRSCKIHDLLRQLCLSEAHTENVVHVMNGNVLEAIDDQRRVILLSKYKEKYDYRPRHSSGIVRTFISMGVAFPKEMRSIISEFKLIKVLDALLIKTDFSRVIPQLVHLRYVAARIEEALSLAKLRNLQTVILGRLSVLDKLKQQVDIWRMSEIRHLDIRWPLYISNPVEAEQALCLLNNLQTLYLYNSPFVAEIIRRSPNLKKLKILDRSEHPDWPAILDSLSLVQDLETLHIRYMKWMIFYGDNFPPNLKQLKLTGTHIPWEDVKLLANLPNLEVLKGDHAFDGTYWKLDEDIVFHKLKYLRLIESFGLERWEAGHANLPVLEQLILDSLYNLEEIPESIGETMTLKLIRIKWCGSGVVTSAKKIQEEQQSLGNYELQVEISP</sequence>
<dbReference type="GO" id="GO:0051607">
    <property type="term" value="P:defense response to virus"/>
    <property type="evidence" value="ECO:0007669"/>
    <property type="project" value="UniProtKB-ARBA"/>
</dbReference>
<dbReference type="Pfam" id="PF23559">
    <property type="entry name" value="WHD_DRP"/>
    <property type="match status" value="1"/>
</dbReference>
<dbReference type="GO" id="GO:0005524">
    <property type="term" value="F:ATP binding"/>
    <property type="evidence" value="ECO:0007669"/>
    <property type="project" value="UniProtKB-KW"/>
</dbReference>
<comment type="similarity">
    <text evidence="4">Belongs to the disease resistance NB-LRR family.</text>
</comment>
<dbReference type="PANTHER" id="PTHR23155">
    <property type="entry name" value="DISEASE RESISTANCE PROTEIN RP"/>
    <property type="match status" value="1"/>
</dbReference>
<evidence type="ECO:0000313" key="18">
    <source>
        <dbReference type="Proteomes" id="UP001627284"/>
    </source>
</evidence>
<evidence type="ECO:0000256" key="4">
    <source>
        <dbReference type="ARBA" id="ARBA00008894"/>
    </source>
</evidence>
<dbReference type="Gene3D" id="3.80.10.10">
    <property type="entry name" value="Ribonuclease Inhibitor"/>
    <property type="match status" value="2"/>
</dbReference>
<dbReference type="Gene3D" id="1.10.10.10">
    <property type="entry name" value="Winged helix-like DNA-binding domain superfamily/Winged helix DNA-binding domain"/>
    <property type="match status" value="1"/>
</dbReference>
<evidence type="ECO:0000256" key="9">
    <source>
        <dbReference type="ARBA" id="ARBA00022741"/>
    </source>
</evidence>
<dbReference type="GO" id="GO:0016020">
    <property type="term" value="C:membrane"/>
    <property type="evidence" value="ECO:0007669"/>
    <property type="project" value="UniProtKB-SubCell"/>
</dbReference>